<dbReference type="GO" id="GO:0005975">
    <property type="term" value="P:carbohydrate metabolic process"/>
    <property type="evidence" value="ECO:0007669"/>
    <property type="project" value="InterPro"/>
</dbReference>
<protein>
    <submittedName>
        <fullName evidence="7">Carbohydrate-binding module family 35 protein</fullName>
    </submittedName>
</protein>
<dbReference type="Pfam" id="PF22704">
    <property type="entry name" value="CBM13-like"/>
    <property type="match status" value="1"/>
</dbReference>
<dbReference type="Gene3D" id="2.60.120.260">
    <property type="entry name" value="Galactose-binding domain-like"/>
    <property type="match status" value="1"/>
</dbReference>
<evidence type="ECO:0000313" key="7">
    <source>
        <dbReference type="EMBL" id="EOA81061.1"/>
    </source>
</evidence>
<dbReference type="PANTHER" id="PTHR22925">
    <property type="entry name" value="GLYCOSYL HYDROLASE 43 FAMILY MEMBER"/>
    <property type="match status" value="1"/>
</dbReference>
<dbReference type="HOGENOM" id="CLU_016116_1_1_1"/>
<dbReference type="OrthoDB" id="9970295at2759"/>
<evidence type="ECO:0000256" key="2">
    <source>
        <dbReference type="ARBA" id="ARBA00022801"/>
    </source>
</evidence>
<dbReference type="eggNOG" id="ENOG502QW2A">
    <property type="taxonomic scope" value="Eukaryota"/>
</dbReference>
<sequence>MYAFGLAGLALVASVAEASLQIVPGATWTATNNGQGVQAHGGGMFKEGNKWYWVGEDKTDGSAFQNINCYSSSNLVDWAYEGAILSRTASGDTGPNRVIERPKIVHNKKTGKYVLWMHIDSSNYGEAKAGVATGDQVCGKYTYIGSSQPLGFQSRDSSVFVDDDGKGYLLSEDRQNGLRIDALSDDYLQVTSSVHLFSDDYEAPALVKKNGVYFMFGSKLSGWAPNDNRYSTATSLAGPWSAWNTFADVGSNTYASQTAFVLPVGNNFMYMGDRWHSENLMRSTYVWLPLTISGTTATMKNHVSWIINPSTGAISTAPSENTYQGPSATLANGAKVSTCSSCPSSTSSFAGNIGGPSNGSATFTSVQSSVATRTTIRIVYRNGDSKQRYAMVTVNGKTQTIAFFPTVDSDPGTSVANVDLKQGTNQITIAGINGGWGPDVFRVIVPVS</sequence>
<keyword evidence="3 4" id="KW-0326">Glycosidase</keyword>
<accession>R0I6B8</accession>
<dbReference type="GO" id="GO:0004553">
    <property type="term" value="F:hydrolase activity, hydrolyzing O-glycosyl compounds"/>
    <property type="evidence" value="ECO:0007669"/>
    <property type="project" value="InterPro"/>
</dbReference>
<dbReference type="InterPro" id="IPR055240">
    <property type="entry name" value="CBM13-like"/>
</dbReference>
<dbReference type="RefSeq" id="XP_008031606.1">
    <property type="nucleotide sequence ID" value="XM_008033415.1"/>
</dbReference>
<evidence type="ECO:0000256" key="1">
    <source>
        <dbReference type="ARBA" id="ARBA00009865"/>
    </source>
</evidence>
<keyword evidence="8" id="KW-1185">Reference proteome</keyword>
<gene>
    <name evidence="7" type="ORF">SETTUDRAFT_144310</name>
</gene>
<feature type="domain" description="Alpha-galactosidase CBM13" evidence="6">
    <location>
        <begin position="360"/>
        <end position="432"/>
    </location>
</feature>
<keyword evidence="5" id="KW-0732">Signal</keyword>
<reference evidence="7 8" key="1">
    <citation type="journal article" date="2012" name="PLoS Pathog.">
        <title>Diverse lifestyles and strategies of plant pathogenesis encoded in the genomes of eighteen Dothideomycetes fungi.</title>
        <authorList>
            <person name="Ohm R.A."/>
            <person name="Feau N."/>
            <person name="Henrissat B."/>
            <person name="Schoch C.L."/>
            <person name="Horwitz B.A."/>
            <person name="Barry K.W."/>
            <person name="Condon B.J."/>
            <person name="Copeland A.C."/>
            <person name="Dhillon B."/>
            <person name="Glaser F."/>
            <person name="Hesse C.N."/>
            <person name="Kosti I."/>
            <person name="LaButti K."/>
            <person name="Lindquist E.A."/>
            <person name="Lucas S."/>
            <person name="Salamov A.A."/>
            <person name="Bradshaw R.E."/>
            <person name="Ciuffetti L."/>
            <person name="Hamelin R.C."/>
            <person name="Kema G.H.J."/>
            <person name="Lawrence C."/>
            <person name="Scott J.A."/>
            <person name="Spatafora J.W."/>
            <person name="Turgeon B.G."/>
            <person name="de Wit P.J.G.M."/>
            <person name="Zhong S."/>
            <person name="Goodwin S.B."/>
            <person name="Grigoriev I.V."/>
        </authorList>
    </citation>
    <scope>NUCLEOTIDE SEQUENCE [LARGE SCALE GENOMIC DNA]</scope>
    <source>
        <strain evidence="8">28A</strain>
    </source>
</reference>
<evidence type="ECO:0000256" key="3">
    <source>
        <dbReference type="ARBA" id="ARBA00023295"/>
    </source>
</evidence>
<dbReference type="Proteomes" id="UP000016935">
    <property type="component" value="Unassembled WGS sequence"/>
</dbReference>
<evidence type="ECO:0000256" key="4">
    <source>
        <dbReference type="RuleBase" id="RU361187"/>
    </source>
</evidence>
<dbReference type="PANTHER" id="PTHR22925:SF3">
    <property type="entry name" value="GLYCOSYL HYDROLASE FAMILY PROTEIN 43"/>
    <property type="match status" value="1"/>
</dbReference>
<evidence type="ECO:0000313" key="8">
    <source>
        <dbReference type="Proteomes" id="UP000016935"/>
    </source>
</evidence>
<organism evidence="7 8">
    <name type="scientific">Exserohilum turcicum (strain 28A)</name>
    <name type="common">Northern leaf blight fungus</name>
    <name type="synonym">Setosphaeria turcica</name>
    <dbReference type="NCBI Taxonomy" id="671987"/>
    <lineage>
        <taxon>Eukaryota</taxon>
        <taxon>Fungi</taxon>
        <taxon>Dikarya</taxon>
        <taxon>Ascomycota</taxon>
        <taxon>Pezizomycotina</taxon>
        <taxon>Dothideomycetes</taxon>
        <taxon>Pleosporomycetidae</taxon>
        <taxon>Pleosporales</taxon>
        <taxon>Pleosporineae</taxon>
        <taxon>Pleosporaceae</taxon>
        <taxon>Exserohilum</taxon>
    </lineage>
</organism>
<dbReference type="SUPFAM" id="SSF75005">
    <property type="entry name" value="Arabinanase/levansucrase/invertase"/>
    <property type="match status" value="1"/>
</dbReference>
<comment type="similarity">
    <text evidence="1 4">Belongs to the glycosyl hydrolase 43 family.</text>
</comment>
<feature type="signal peptide" evidence="5">
    <location>
        <begin position="1"/>
        <end position="18"/>
    </location>
</feature>
<evidence type="ECO:0000256" key="5">
    <source>
        <dbReference type="SAM" id="SignalP"/>
    </source>
</evidence>
<keyword evidence="2 4" id="KW-0378">Hydrolase</keyword>
<proteinExistence type="inferred from homology"/>
<dbReference type="GeneID" id="19396753"/>
<dbReference type="InterPro" id="IPR023296">
    <property type="entry name" value="Glyco_hydro_beta-prop_sf"/>
</dbReference>
<dbReference type="Gene3D" id="2.115.10.20">
    <property type="entry name" value="Glycosyl hydrolase domain, family 43"/>
    <property type="match status" value="1"/>
</dbReference>
<dbReference type="EMBL" id="KB908877">
    <property type="protein sequence ID" value="EOA81061.1"/>
    <property type="molecule type" value="Genomic_DNA"/>
</dbReference>
<dbReference type="InterPro" id="IPR006710">
    <property type="entry name" value="Glyco_hydro_43"/>
</dbReference>
<dbReference type="CDD" id="cd18821">
    <property type="entry name" value="GH43_Pc3Gal43A-like"/>
    <property type="match status" value="1"/>
</dbReference>
<reference evidence="7 8" key="2">
    <citation type="journal article" date="2013" name="PLoS Genet.">
        <title>Comparative genome structure, secondary metabolite, and effector coding capacity across Cochliobolus pathogens.</title>
        <authorList>
            <person name="Condon B.J."/>
            <person name="Leng Y."/>
            <person name="Wu D."/>
            <person name="Bushley K.E."/>
            <person name="Ohm R.A."/>
            <person name="Otillar R."/>
            <person name="Martin J."/>
            <person name="Schackwitz W."/>
            <person name="Grimwood J."/>
            <person name="MohdZainudin N."/>
            <person name="Xue C."/>
            <person name="Wang R."/>
            <person name="Manning V.A."/>
            <person name="Dhillon B."/>
            <person name="Tu Z.J."/>
            <person name="Steffenson B.J."/>
            <person name="Salamov A."/>
            <person name="Sun H."/>
            <person name="Lowry S."/>
            <person name="LaButti K."/>
            <person name="Han J."/>
            <person name="Copeland A."/>
            <person name="Lindquist E."/>
            <person name="Barry K."/>
            <person name="Schmutz J."/>
            <person name="Baker S.E."/>
            <person name="Ciuffetti L.M."/>
            <person name="Grigoriev I.V."/>
            <person name="Zhong S."/>
            <person name="Turgeon B.G."/>
        </authorList>
    </citation>
    <scope>NUCLEOTIDE SEQUENCE [LARGE SCALE GENOMIC DNA]</scope>
    <source>
        <strain evidence="8">28A</strain>
    </source>
</reference>
<dbReference type="CDD" id="cd04081">
    <property type="entry name" value="CBM35_galactosidase-like"/>
    <property type="match status" value="1"/>
</dbReference>
<dbReference type="STRING" id="671987.R0I6B8"/>
<dbReference type="AlphaFoldDB" id="R0I6B8"/>
<feature type="chain" id="PRO_5004342861" evidence="5">
    <location>
        <begin position="19"/>
        <end position="448"/>
    </location>
</feature>
<name>R0I6B8_EXST2</name>
<dbReference type="Pfam" id="PF04616">
    <property type="entry name" value="Glyco_hydro_43"/>
    <property type="match status" value="1"/>
</dbReference>
<evidence type="ECO:0000259" key="6">
    <source>
        <dbReference type="Pfam" id="PF22704"/>
    </source>
</evidence>